<accession>A0A9N9CKG8</accession>
<evidence type="ECO:0000259" key="1">
    <source>
        <dbReference type="Pfam" id="PF13649"/>
    </source>
</evidence>
<dbReference type="Gene3D" id="3.40.50.150">
    <property type="entry name" value="Vaccinia Virus protein VP39"/>
    <property type="match status" value="1"/>
</dbReference>
<dbReference type="EMBL" id="CAJVPL010002266">
    <property type="protein sequence ID" value="CAG8604990.1"/>
    <property type="molecule type" value="Genomic_DNA"/>
</dbReference>
<dbReference type="PANTHER" id="PTHR43591">
    <property type="entry name" value="METHYLTRANSFERASE"/>
    <property type="match status" value="1"/>
</dbReference>
<dbReference type="AlphaFoldDB" id="A0A9N9CKG8"/>
<comment type="caution">
    <text evidence="2">The sequence shown here is derived from an EMBL/GenBank/DDBJ whole genome shotgun (WGS) entry which is preliminary data.</text>
</comment>
<dbReference type="CDD" id="cd02440">
    <property type="entry name" value="AdoMet_MTases"/>
    <property type="match status" value="1"/>
</dbReference>
<evidence type="ECO:0000313" key="3">
    <source>
        <dbReference type="Proteomes" id="UP000789831"/>
    </source>
</evidence>
<reference evidence="2" key="1">
    <citation type="submission" date="2021-06" db="EMBL/GenBank/DDBJ databases">
        <authorList>
            <person name="Kallberg Y."/>
            <person name="Tangrot J."/>
            <person name="Rosling A."/>
        </authorList>
    </citation>
    <scope>NUCLEOTIDE SEQUENCE</scope>
    <source>
        <strain evidence="2">MT106</strain>
    </source>
</reference>
<protein>
    <submittedName>
        <fullName evidence="2">8666_t:CDS:1</fullName>
    </submittedName>
</protein>
<keyword evidence="3" id="KW-1185">Reference proteome</keyword>
<dbReference type="Proteomes" id="UP000789831">
    <property type="component" value="Unassembled WGS sequence"/>
</dbReference>
<dbReference type="SUPFAM" id="SSF53335">
    <property type="entry name" value="S-adenosyl-L-methionine-dependent methyltransferases"/>
    <property type="match status" value="1"/>
</dbReference>
<dbReference type="InterPro" id="IPR029063">
    <property type="entry name" value="SAM-dependent_MTases_sf"/>
</dbReference>
<gene>
    <name evidence="2" type="ORF">AGERDE_LOCUS9294</name>
</gene>
<organism evidence="2 3">
    <name type="scientific">Ambispora gerdemannii</name>
    <dbReference type="NCBI Taxonomy" id="144530"/>
    <lineage>
        <taxon>Eukaryota</taxon>
        <taxon>Fungi</taxon>
        <taxon>Fungi incertae sedis</taxon>
        <taxon>Mucoromycota</taxon>
        <taxon>Glomeromycotina</taxon>
        <taxon>Glomeromycetes</taxon>
        <taxon>Archaeosporales</taxon>
        <taxon>Ambisporaceae</taxon>
        <taxon>Ambispora</taxon>
    </lineage>
</organism>
<sequence>MGNTPSTSTSTSTPTSCYNFQKATLSERYQYIMQMNEGRVDRFQVQHHIYREVLRSNFSAPITDTLKQGASVLDLGCGPGMWVCEMATDYRASIFHGIDYHNIFPTQKPVNAQFIKANLLERLPFKDANFDFVYIRSLVFAFKPDQYENVVLKEAIRMLRPNAFIEVIRTKLITNKMDPSITLKMPSILYKYDKSLKRVRDQQIKINIGRFGGKIGEIQADLCIRLLREESKMIRGLFKLNAKEYEEFVEGFIKELNTHAVYMIWYKYWAQKKG</sequence>
<feature type="domain" description="Methyltransferase" evidence="1">
    <location>
        <begin position="72"/>
        <end position="162"/>
    </location>
</feature>
<evidence type="ECO:0000313" key="2">
    <source>
        <dbReference type="EMBL" id="CAG8604990.1"/>
    </source>
</evidence>
<dbReference type="OrthoDB" id="2013972at2759"/>
<proteinExistence type="predicted"/>
<dbReference type="InterPro" id="IPR041698">
    <property type="entry name" value="Methyltransf_25"/>
</dbReference>
<dbReference type="Pfam" id="PF13649">
    <property type="entry name" value="Methyltransf_25"/>
    <property type="match status" value="1"/>
</dbReference>
<name>A0A9N9CKG8_9GLOM</name>